<sequence length="122" mass="13755">MCLDLIRVGAAGCDTIFLKGVHCSGRELMKLSICLLRTKFSFRGQWGVCPPSPHDLTARGSTEKEWVRSKNIGKLLLQGKKKDISGIMVQHEICPQWSQIRVSTAATPWRLLFREAKRSDTK</sequence>
<evidence type="ECO:0000313" key="2">
    <source>
        <dbReference type="Proteomes" id="UP000652761"/>
    </source>
</evidence>
<accession>A0A843V8L5</accession>
<comment type="caution">
    <text evidence="1">The sequence shown here is derived from an EMBL/GenBank/DDBJ whole genome shotgun (WGS) entry which is preliminary data.</text>
</comment>
<gene>
    <name evidence="1" type="ORF">Taro_022669</name>
</gene>
<reference evidence="1" key="1">
    <citation type="submission" date="2017-07" db="EMBL/GenBank/DDBJ databases">
        <title>Taro Niue Genome Assembly and Annotation.</title>
        <authorList>
            <person name="Atibalentja N."/>
            <person name="Keating K."/>
            <person name="Fields C.J."/>
        </authorList>
    </citation>
    <scope>NUCLEOTIDE SEQUENCE</scope>
    <source>
        <strain evidence="1">Niue_2</strain>
        <tissue evidence="1">Leaf</tissue>
    </source>
</reference>
<dbReference type="Proteomes" id="UP000652761">
    <property type="component" value="Unassembled WGS sequence"/>
</dbReference>
<dbReference type="EMBL" id="NMUH01001207">
    <property type="protein sequence ID" value="MQL90090.1"/>
    <property type="molecule type" value="Genomic_DNA"/>
</dbReference>
<protein>
    <submittedName>
        <fullName evidence="1">Uncharacterized protein</fullName>
    </submittedName>
</protein>
<evidence type="ECO:0000313" key="1">
    <source>
        <dbReference type="EMBL" id="MQL90090.1"/>
    </source>
</evidence>
<dbReference type="AlphaFoldDB" id="A0A843V8L5"/>
<name>A0A843V8L5_COLES</name>
<organism evidence="1 2">
    <name type="scientific">Colocasia esculenta</name>
    <name type="common">Wild taro</name>
    <name type="synonym">Arum esculentum</name>
    <dbReference type="NCBI Taxonomy" id="4460"/>
    <lineage>
        <taxon>Eukaryota</taxon>
        <taxon>Viridiplantae</taxon>
        <taxon>Streptophyta</taxon>
        <taxon>Embryophyta</taxon>
        <taxon>Tracheophyta</taxon>
        <taxon>Spermatophyta</taxon>
        <taxon>Magnoliopsida</taxon>
        <taxon>Liliopsida</taxon>
        <taxon>Araceae</taxon>
        <taxon>Aroideae</taxon>
        <taxon>Colocasieae</taxon>
        <taxon>Colocasia</taxon>
    </lineage>
</organism>
<keyword evidence="2" id="KW-1185">Reference proteome</keyword>
<proteinExistence type="predicted"/>